<feature type="compositionally biased region" description="Basic and acidic residues" evidence="1">
    <location>
        <begin position="130"/>
        <end position="141"/>
    </location>
</feature>
<feature type="compositionally biased region" description="Polar residues" evidence="1">
    <location>
        <begin position="448"/>
        <end position="459"/>
    </location>
</feature>
<keyword evidence="3" id="KW-1185">Reference proteome</keyword>
<organism evidence="2 3">
    <name type="scientific">Cryptococcus bacillisporus CA1873</name>
    <dbReference type="NCBI Taxonomy" id="1296111"/>
    <lineage>
        <taxon>Eukaryota</taxon>
        <taxon>Fungi</taxon>
        <taxon>Dikarya</taxon>
        <taxon>Basidiomycota</taxon>
        <taxon>Agaricomycotina</taxon>
        <taxon>Tremellomycetes</taxon>
        <taxon>Tremellales</taxon>
        <taxon>Cryptococcaceae</taxon>
        <taxon>Cryptococcus</taxon>
        <taxon>Cryptococcus gattii species complex</taxon>
    </lineage>
</organism>
<feature type="region of interest" description="Disordered" evidence="1">
    <location>
        <begin position="422"/>
        <end position="467"/>
    </location>
</feature>
<dbReference type="EMBL" id="KN848896">
    <property type="protein sequence ID" value="KIR62361.1"/>
    <property type="molecule type" value="Genomic_DNA"/>
</dbReference>
<protein>
    <submittedName>
        <fullName evidence="2">Uncharacterized protein</fullName>
    </submittedName>
</protein>
<feature type="compositionally biased region" description="Basic and acidic residues" evidence="1">
    <location>
        <begin position="267"/>
        <end position="290"/>
    </location>
</feature>
<evidence type="ECO:0000313" key="3">
    <source>
        <dbReference type="Proteomes" id="UP000053800"/>
    </source>
</evidence>
<reference evidence="2 3" key="1">
    <citation type="submission" date="2015-01" db="EMBL/GenBank/DDBJ databases">
        <title>The Genome Sequence of Cryptococcus gattii CA1873.</title>
        <authorList>
            <consortium name="The Broad Institute Genomics Platform"/>
            <person name="Cuomo C."/>
            <person name="Litvintseva A."/>
            <person name="Chen Y."/>
            <person name="Heitman J."/>
            <person name="Sun S."/>
            <person name="Springer D."/>
            <person name="Dromer F."/>
            <person name="Young S."/>
            <person name="Zeng Q."/>
            <person name="Gargeya S."/>
            <person name="Abouelleil A."/>
            <person name="Alvarado L."/>
            <person name="Chapman S.B."/>
            <person name="Gainer-Dewar J."/>
            <person name="Goldberg J."/>
            <person name="Griggs A."/>
            <person name="Gujja S."/>
            <person name="Hansen M."/>
            <person name="Howarth C."/>
            <person name="Imamovic A."/>
            <person name="Larimer J."/>
            <person name="Murphy C."/>
            <person name="Naylor J."/>
            <person name="Pearson M."/>
            <person name="Priest M."/>
            <person name="Roberts A."/>
            <person name="Saif S."/>
            <person name="Shea T."/>
            <person name="Sykes S."/>
            <person name="Wortman J."/>
            <person name="Nusbaum C."/>
            <person name="Birren B."/>
        </authorList>
    </citation>
    <scope>NUCLEOTIDE SEQUENCE [LARGE SCALE GENOMIC DNA]</scope>
    <source>
        <strain evidence="2 3">CA1873</strain>
    </source>
</reference>
<evidence type="ECO:0000256" key="1">
    <source>
        <dbReference type="SAM" id="MobiDB-lite"/>
    </source>
</evidence>
<proteinExistence type="predicted"/>
<evidence type="ECO:0000313" key="2">
    <source>
        <dbReference type="EMBL" id="KIR62361.1"/>
    </source>
</evidence>
<gene>
    <name evidence="2" type="ORF">I314_03300</name>
</gene>
<name>A0ABR5BAL6_CRYGA</name>
<sequence length="563" mass="63752">MLPNALLISPVRVINVNHPRVVLIPNRMDYILLSRLYNTSTFPDHHAPGMATVVTAVVVKDTVLVMLTEVTIYHSYSPPSPIHSFQGHYGSDEDQVSFEVPQGSRLRLRVTLRWLKDGSRRGSSTNGGTSRRERSVQRSDKPPAVPPKELFCQEGSYNSKPPRQRSYRDGSQSEHPIPVNKFPNFDHSSTKISHGHEKEKGNQPMYGNWKQNLNSANPVFNPTINPYYAGAPLPRHNPTEVYNVRMPFAYPQPQPPEMWVYRPLDHGQRAEQVQKKGPESLGKESVDPPSEKMSPVVADDNISPTGGFVRAAVGVSACPQSPGQRRQCPWQQRRNIFEPMFNRDSYQFTSRNTSPVNGELPSEDFHAWRRKIPVGRAPTAVQKNCPSTSTRPAIANTFGRGTAYDPARPGMVPDRWWEKLMSTRQTDEQSTRKKLRLLDPAPLDPPRNTQQKPPRNQADTLPHKAPYLRNRIREKEEKRRQRAVKRYKEWLVAREVDQEGEGLGNRSQEKWENPGATKIWSGYRVRPLAQSPHYVRPWGGTSSSSAQPTLAFGQDIAAIEAPK</sequence>
<feature type="region of interest" description="Disordered" evidence="1">
    <location>
        <begin position="267"/>
        <end position="296"/>
    </location>
</feature>
<dbReference type="Proteomes" id="UP000053800">
    <property type="component" value="Unassembled WGS sequence"/>
</dbReference>
<accession>A0ABR5BAL6</accession>
<feature type="region of interest" description="Disordered" evidence="1">
    <location>
        <begin position="118"/>
        <end position="210"/>
    </location>
</feature>